<gene>
    <name evidence="2" type="ORF">OM33_03405</name>
</gene>
<dbReference type="Proteomes" id="UP000030341">
    <property type="component" value="Chromosome 1"/>
</dbReference>
<dbReference type="SUPFAM" id="SSF50341">
    <property type="entry name" value="CheW-like"/>
    <property type="match status" value="2"/>
</dbReference>
<accession>A0A0A7EE14</accession>
<dbReference type="InterPro" id="IPR025991">
    <property type="entry name" value="Chemoreceptor_zinc-bind_dom"/>
</dbReference>
<keyword evidence="3" id="KW-1185">Reference proteome</keyword>
<dbReference type="RefSeq" id="WP_038638780.1">
    <property type="nucleotide sequence ID" value="NZ_CP009888.1"/>
</dbReference>
<dbReference type="OrthoDB" id="9181673at2"/>
<dbReference type="GO" id="GO:0006935">
    <property type="term" value="P:chemotaxis"/>
    <property type="evidence" value="ECO:0007669"/>
    <property type="project" value="InterPro"/>
</dbReference>
<dbReference type="Pfam" id="PF13682">
    <property type="entry name" value="CZB"/>
    <property type="match status" value="1"/>
</dbReference>
<dbReference type="STRING" id="1348114.OM33_03405"/>
<sequence length="272" mass="30989">MDFINFKVGSKTIALKILDILLTERYENNLTELPNENKSFIGVKDYLGTPTPIFDLGIVLNNQSTHVANQALSDLLIAKEKDHQDWLDALENSLTNSVPFEKAKDPDKCAFGTWYNNFKTDNDELRVILKKFDQPHRELHAMADELLTINQNDSSGEALALFHEKKRKIFTVLVRLFQTAREQITLDYKPIIIFTTKDGKTPHIGLLVDKVEDSLTVNKDDIKPLEQLTSVGFDIDPQTRHMMKGLINMDNKHSIIIDPKVIFSPQQQAETA</sequence>
<dbReference type="HOGENOM" id="CLU_084694_0_0_6"/>
<dbReference type="KEGG" id="pseo:OM33_03405"/>
<evidence type="ECO:0000313" key="3">
    <source>
        <dbReference type="Proteomes" id="UP000030341"/>
    </source>
</evidence>
<evidence type="ECO:0000259" key="1">
    <source>
        <dbReference type="Pfam" id="PF13682"/>
    </source>
</evidence>
<dbReference type="InterPro" id="IPR036061">
    <property type="entry name" value="CheW-like_dom_sf"/>
</dbReference>
<proteinExistence type="predicted"/>
<protein>
    <submittedName>
        <fullName evidence="2">Chemotaxis protein</fullName>
    </submittedName>
</protein>
<dbReference type="EMBL" id="CP009888">
    <property type="protein sequence ID" value="AIY64306.1"/>
    <property type="molecule type" value="Genomic_DNA"/>
</dbReference>
<feature type="domain" description="Chemoreceptor zinc-binding" evidence="1">
    <location>
        <begin position="83"/>
        <end position="146"/>
    </location>
</feature>
<dbReference type="AlphaFoldDB" id="A0A0A7EE14"/>
<organism evidence="2 3">
    <name type="scientific">Pseudoalteromonas piratica</name>
    <dbReference type="NCBI Taxonomy" id="1348114"/>
    <lineage>
        <taxon>Bacteria</taxon>
        <taxon>Pseudomonadati</taxon>
        <taxon>Pseudomonadota</taxon>
        <taxon>Gammaproteobacteria</taxon>
        <taxon>Alteromonadales</taxon>
        <taxon>Pseudoalteromonadaceae</taxon>
        <taxon>Pseudoalteromonas</taxon>
    </lineage>
</organism>
<dbReference type="Gene3D" id="1.20.120.30">
    <property type="entry name" value="Aspartate receptor, ligand-binding domain"/>
    <property type="match status" value="1"/>
</dbReference>
<dbReference type="eggNOG" id="COG0835">
    <property type="taxonomic scope" value="Bacteria"/>
</dbReference>
<name>A0A0A7EE14_9GAMM</name>
<evidence type="ECO:0000313" key="2">
    <source>
        <dbReference type="EMBL" id="AIY64306.1"/>
    </source>
</evidence>
<dbReference type="GO" id="GO:0007165">
    <property type="term" value="P:signal transduction"/>
    <property type="evidence" value="ECO:0007669"/>
    <property type="project" value="InterPro"/>
</dbReference>
<reference evidence="2 3" key="1">
    <citation type="submission" date="2014-11" db="EMBL/GenBank/DDBJ databases">
        <title>Complete Genome Sequence of Pseudoalteromonas sp. Strain OCN003 Isolated from Kaneohe Bay, Oahu, Hawaii.</title>
        <authorList>
            <person name="Beurmann S."/>
            <person name="Videau P."/>
            <person name="Ushijima B."/>
            <person name="Smith A.M."/>
            <person name="Aeby G.S."/>
            <person name="Callahan S.M."/>
            <person name="Belcaid M."/>
        </authorList>
    </citation>
    <scope>NUCLEOTIDE SEQUENCE [LARGE SCALE GENOMIC DNA]</scope>
    <source>
        <strain evidence="2 3">OCN003</strain>
    </source>
</reference>